<dbReference type="Gene3D" id="3.30.40.10">
    <property type="entry name" value="Zinc/RING finger domain, C3HC4 (zinc finger)"/>
    <property type="match status" value="1"/>
</dbReference>
<feature type="region of interest" description="Disordered" evidence="6">
    <location>
        <begin position="590"/>
        <end position="630"/>
    </location>
</feature>
<dbReference type="Pfam" id="PF06337">
    <property type="entry name" value="DUSP"/>
    <property type="match status" value="1"/>
</dbReference>
<dbReference type="SUPFAM" id="SSF57850">
    <property type="entry name" value="RING/U-box"/>
    <property type="match status" value="1"/>
</dbReference>
<protein>
    <submittedName>
        <fullName evidence="9">Kelch motif family protein</fullName>
    </submittedName>
</protein>
<dbReference type="InterPro" id="IPR017907">
    <property type="entry name" value="Znf_RING_CS"/>
</dbReference>
<dbReference type="EMBL" id="CCKQ01002465">
    <property type="protein sequence ID" value="CDW73555.1"/>
    <property type="molecule type" value="Genomic_DNA"/>
</dbReference>
<dbReference type="PROSITE" id="PS51283">
    <property type="entry name" value="DUSP"/>
    <property type="match status" value="1"/>
</dbReference>
<feature type="coiled-coil region" evidence="5">
    <location>
        <begin position="299"/>
        <end position="329"/>
    </location>
</feature>
<keyword evidence="10" id="KW-1185">Reference proteome</keyword>
<feature type="compositionally biased region" description="Basic and acidic residues" evidence="6">
    <location>
        <begin position="590"/>
        <end position="607"/>
    </location>
</feature>
<evidence type="ECO:0000256" key="5">
    <source>
        <dbReference type="SAM" id="Coils"/>
    </source>
</evidence>
<dbReference type="Pfam" id="PF13445">
    <property type="entry name" value="zf-RING_UBOX"/>
    <property type="match status" value="1"/>
</dbReference>
<dbReference type="InterPro" id="IPR052667">
    <property type="entry name" value="E3_ubiquitin-ligase_RING"/>
</dbReference>
<organism evidence="9 10">
    <name type="scientific">Stylonychia lemnae</name>
    <name type="common">Ciliate</name>
    <dbReference type="NCBI Taxonomy" id="5949"/>
    <lineage>
        <taxon>Eukaryota</taxon>
        <taxon>Sar</taxon>
        <taxon>Alveolata</taxon>
        <taxon>Ciliophora</taxon>
        <taxon>Intramacronucleata</taxon>
        <taxon>Spirotrichea</taxon>
        <taxon>Stichotrichia</taxon>
        <taxon>Sporadotrichida</taxon>
        <taxon>Oxytrichidae</taxon>
        <taxon>Stylonychinae</taxon>
        <taxon>Stylonychia</taxon>
    </lineage>
</organism>
<dbReference type="InterPro" id="IPR006615">
    <property type="entry name" value="Pept_C19_DUSP"/>
</dbReference>
<dbReference type="InterPro" id="IPR013083">
    <property type="entry name" value="Znf_RING/FYVE/PHD"/>
</dbReference>
<accession>A0A077ZWA8</accession>
<evidence type="ECO:0000313" key="9">
    <source>
        <dbReference type="EMBL" id="CDW73555.1"/>
    </source>
</evidence>
<keyword evidence="2 4" id="KW-0863">Zinc-finger</keyword>
<proteinExistence type="predicted"/>
<keyword evidence="5" id="KW-0175">Coiled coil</keyword>
<dbReference type="PANTHER" id="PTHR47156">
    <property type="entry name" value="PROTEIN CBG20824"/>
    <property type="match status" value="1"/>
</dbReference>
<gene>
    <name evidence="9" type="primary">Contig4227.g4523</name>
    <name evidence="9" type="ORF">STYLEM_2538</name>
</gene>
<dbReference type="PROSITE" id="PS00518">
    <property type="entry name" value="ZF_RING_1"/>
    <property type="match status" value="1"/>
</dbReference>
<dbReference type="AlphaFoldDB" id="A0A077ZWA8"/>
<dbReference type="PROSITE" id="PS50089">
    <property type="entry name" value="ZF_RING_2"/>
    <property type="match status" value="1"/>
</dbReference>
<dbReference type="OrthoDB" id="313413at2759"/>
<dbReference type="Gene3D" id="3.30.2230.10">
    <property type="entry name" value="DUSP-like"/>
    <property type="match status" value="1"/>
</dbReference>
<reference evidence="9 10" key="1">
    <citation type="submission" date="2014-06" db="EMBL/GenBank/DDBJ databases">
        <authorList>
            <person name="Swart Estienne"/>
        </authorList>
    </citation>
    <scope>NUCLEOTIDE SEQUENCE [LARGE SCALE GENOMIC DNA]</scope>
    <source>
        <strain evidence="9 10">130c</strain>
    </source>
</reference>
<evidence type="ECO:0000256" key="2">
    <source>
        <dbReference type="ARBA" id="ARBA00022771"/>
    </source>
</evidence>
<feature type="domain" description="DUSP" evidence="8">
    <location>
        <begin position="454"/>
        <end position="583"/>
    </location>
</feature>
<evidence type="ECO:0000256" key="6">
    <source>
        <dbReference type="SAM" id="MobiDB-lite"/>
    </source>
</evidence>
<sequence>MECTVCLNEWNSDKCIPRMLNCGHSFCEGCLKLMYKPANKQLQCPSCLTNHNFEKIEDLQKMIKNFTLLSIVEAAKFGNTPTPNNSNYGTGGMSKANSKNFSKSKTALVGGQGLGPKKQGGAFERDMDDLEECKSEDEEYIDQIEEDENGNQIIRKRRKRSRDIEGGKFQASKYVLPPTIQYNQKCQNHDMIIHSYIKETKEILCTKCIYEKNLNINQIEIFPQVIKDIKQSIESTRIMILYRRSQLYQTLKYLERMQRGNREVIENKLKDHFSKIRRVIDSFEAKMHSQLEDLVEQQNVKLTNVHQQVEEHLDKLQNADLNMSSLESHDDNEIVYMTKIIEDQRAPLINFKIEDIQFEDVSIALQLRESAYEKIENLLGGTCNVLLDNLRFDDDSPIKFEHILEKEKFWICVNCNNQVGNDEIFCEKCQIFRPLEMFKNLLHNPMNVTDDEIASLNERRKKEKQLILDRDLDCGSDKLWFMVSSEWLNQWKSFVSNKISATLKAENKAANVRKSENPKIGVLPPGPISNDDLFIKVIEGKDVQSVIRENLELNKDYRGVNREVWQIFHRMYGGGPIIVRDDLDIYSRDLSKDPLQKGQGRGKDSLTRKRGPSGNKNLNSGQGSSTNNNIFAKVTSPKNLNFVSSNNNANASYRKKRNLFLSENIGIEDEDGIPEEHLDMQNQANLKLGNFNLKFNANVQPNRQNILDQNNRQNHPKSVMGLGSVSFSQVNQLDLDDPDLLMSYNMSAKQAQRKQQNYNYQKAPSHEQDIFDQSKSPDSANKGYRANNNNSDNIGNIKSNNNNINQYENESNFMAKLMRNRKQ</sequence>
<feature type="compositionally biased region" description="Low complexity" evidence="6">
    <location>
        <begin position="787"/>
        <end position="811"/>
    </location>
</feature>
<keyword evidence="1" id="KW-0479">Metal-binding</keyword>
<keyword evidence="3" id="KW-0862">Zinc</keyword>
<evidence type="ECO:0000259" key="8">
    <source>
        <dbReference type="PROSITE" id="PS51283"/>
    </source>
</evidence>
<dbReference type="InterPro" id="IPR027370">
    <property type="entry name" value="Znf-RING_euk"/>
</dbReference>
<dbReference type="InterPro" id="IPR001841">
    <property type="entry name" value="Znf_RING"/>
</dbReference>
<dbReference type="GO" id="GO:0008270">
    <property type="term" value="F:zinc ion binding"/>
    <property type="evidence" value="ECO:0007669"/>
    <property type="project" value="UniProtKB-KW"/>
</dbReference>
<feature type="compositionally biased region" description="Polar residues" evidence="6">
    <location>
        <begin position="752"/>
        <end position="762"/>
    </location>
</feature>
<feature type="compositionally biased region" description="Polar residues" evidence="6">
    <location>
        <begin position="614"/>
        <end position="630"/>
    </location>
</feature>
<dbReference type="InterPro" id="IPR035927">
    <property type="entry name" value="DUSP-like_sf"/>
</dbReference>
<evidence type="ECO:0000259" key="7">
    <source>
        <dbReference type="PROSITE" id="PS50089"/>
    </source>
</evidence>
<dbReference type="GO" id="GO:0004843">
    <property type="term" value="F:cysteine-type deubiquitinase activity"/>
    <property type="evidence" value="ECO:0007669"/>
    <property type="project" value="InterPro"/>
</dbReference>
<evidence type="ECO:0000313" key="10">
    <source>
        <dbReference type="Proteomes" id="UP000039865"/>
    </source>
</evidence>
<dbReference type="SMART" id="SM00695">
    <property type="entry name" value="DUSP"/>
    <property type="match status" value="1"/>
</dbReference>
<dbReference type="SMART" id="SM00184">
    <property type="entry name" value="RING"/>
    <property type="match status" value="1"/>
</dbReference>
<dbReference type="SUPFAM" id="SSF143791">
    <property type="entry name" value="DUSP-like"/>
    <property type="match status" value="1"/>
</dbReference>
<evidence type="ECO:0000256" key="3">
    <source>
        <dbReference type="ARBA" id="ARBA00022833"/>
    </source>
</evidence>
<evidence type="ECO:0000256" key="1">
    <source>
        <dbReference type="ARBA" id="ARBA00022723"/>
    </source>
</evidence>
<evidence type="ECO:0000256" key="4">
    <source>
        <dbReference type="PROSITE-ProRule" id="PRU00175"/>
    </source>
</evidence>
<dbReference type="Proteomes" id="UP000039865">
    <property type="component" value="Unassembled WGS sequence"/>
</dbReference>
<name>A0A077ZWA8_STYLE</name>
<feature type="domain" description="RING-type" evidence="7">
    <location>
        <begin position="3"/>
        <end position="47"/>
    </location>
</feature>
<dbReference type="InParanoid" id="A0A077ZWA8"/>
<dbReference type="PANTHER" id="PTHR47156:SF10">
    <property type="entry name" value="E3 UBIQUITIN-PROTEIN LIGASE TRIM-21-RELATED"/>
    <property type="match status" value="1"/>
</dbReference>
<feature type="region of interest" description="Disordered" evidence="6">
    <location>
        <begin position="752"/>
        <end position="811"/>
    </location>
</feature>